<feature type="region of interest" description="Disordered" evidence="2">
    <location>
        <begin position="631"/>
        <end position="669"/>
    </location>
</feature>
<dbReference type="RefSeq" id="WP_328857056.1">
    <property type="nucleotide sequence ID" value="NZ_CP108021.1"/>
</dbReference>
<feature type="domain" description="LytR/CpsA/Psr regulator C-terminal" evidence="5">
    <location>
        <begin position="542"/>
        <end position="625"/>
    </location>
</feature>
<feature type="transmembrane region" description="Helical" evidence="3">
    <location>
        <begin position="164"/>
        <end position="188"/>
    </location>
</feature>
<keyword evidence="3" id="KW-1133">Transmembrane helix</keyword>
<dbReference type="InterPro" id="IPR050922">
    <property type="entry name" value="LytR/CpsA/Psr_CW_biosynth"/>
</dbReference>
<dbReference type="Pfam" id="PF13399">
    <property type="entry name" value="LytR_C"/>
    <property type="match status" value="1"/>
</dbReference>
<evidence type="ECO:0000256" key="2">
    <source>
        <dbReference type="SAM" id="MobiDB-lite"/>
    </source>
</evidence>
<comment type="similarity">
    <text evidence="1">Belongs to the LytR/CpsA/Psr (LCP) family.</text>
</comment>
<name>A0AAU4K0R9_9NOCA</name>
<organism evidence="6 7">
    <name type="scientific">Williamsia herbipolensis</name>
    <dbReference type="NCBI Taxonomy" id="1603258"/>
    <lineage>
        <taxon>Bacteria</taxon>
        <taxon>Bacillati</taxon>
        <taxon>Actinomycetota</taxon>
        <taxon>Actinomycetes</taxon>
        <taxon>Mycobacteriales</taxon>
        <taxon>Nocardiaceae</taxon>
        <taxon>Williamsia</taxon>
    </lineage>
</organism>
<feature type="compositionally biased region" description="Basic and acidic residues" evidence="2">
    <location>
        <begin position="23"/>
        <end position="50"/>
    </location>
</feature>
<dbReference type="Pfam" id="PF03816">
    <property type="entry name" value="LytR_cpsA_psr"/>
    <property type="match status" value="1"/>
</dbReference>
<keyword evidence="3" id="KW-0812">Transmembrane</keyword>
<feature type="compositionally biased region" description="Polar residues" evidence="2">
    <location>
        <begin position="657"/>
        <end position="669"/>
    </location>
</feature>
<dbReference type="Gene3D" id="3.30.70.2390">
    <property type="match status" value="1"/>
</dbReference>
<evidence type="ECO:0000313" key="7">
    <source>
        <dbReference type="Proteomes" id="UP001432128"/>
    </source>
</evidence>
<dbReference type="KEGG" id="whr:OG579_18000"/>
<reference evidence="6 7" key="1">
    <citation type="submission" date="2022-10" db="EMBL/GenBank/DDBJ databases">
        <title>The complete genomes of actinobacterial strains from the NBC collection.</title>
        <authorList>
            <person name="Joergensen T.S."/>
            <person name="Alvarez Arevalo M."/>
            <person name="Sterndorff E.B."/>
            <person name="Faurdal D."/>
            <person name="Vuksanovic O."/>
            <person name="Mourched A.-S."/>
            <person name="Charusanti P."/>
            <person name="Shaw S."/>
            <person name="Blin K."/>
            <person name="Weber T."/>
        </authorList>
    </citation>
    <scope>NUCLEOTIDE SEQUENCE [LARGE SCALE GENOMIC DNA]</scope>
    <source>
        <strain evidence="6 7">NBC_00319</strain>
    </source>
</reference>
<feature type="compositionally biased region" description="Pro residues" evidence="2">
    <location>
        <begin position="116"/>
        <end position="131"/>
    </location>
</feature>
<feature type="compositionally biased region" description="Low complexity" evidence="2">
    <location>
        <begin position="503"/>
        <end position="527"/>
    </location>
</feature>
<evidence type="ECO:0000256" key="3">
    <source>
        <dbReference type="SAM" id="Phobius"/>
    </source>
</evidence>
<dbReference type="AlphaFoldDB" id="A0AAU4K0R9"/>
<keyword evidence="3" id="KW-0472">Membrane</keyword>
<dbReference type="InterPro" id="IPR027381">
    <property type="entry name" value="LytR/CpsA/Psr_C"/>
</dbReference>
<evidence type="ECO:0000256" key="1">
    <source>
        <dbReference type="ARBA" id="ARBA00006068"/>
    </source>
</evidence>
<dbReference type="PANTHER" id="PTHR33392:SF6">
    <property type="entry name" value="POLYISOPRENYL-TEICHOIC ACID--PEPTIDOGLYCAN TEICHOIC ACID TRANSFERASE TAGU"/>
    <property type="match status" value="1"/>
</dbReference>
<evidence type="ECO:0000259" key="4">
    <source>
        <dbReference type="Pfam" id="PF03816"/>
    </source>
</evidence>
<dbReference type="InterPro" id="IPR004474">
    <property type="entry name" value="LytR_CpsA_psr"/>
</dbReference>
<evidence type="ECO:0000313" key="6">
    <source>
        <dbReference type="EMBL" id="WUM19575.1"/>
    </source>
</evidence>
<evidence type="ECO:0000259" key="5">
    <source>
        <dbReference type="Pfam" id="PF13399"/>
    </source>
</evidence>
<protein>
    <submittedName>
        <fullName evidence="6">LCP family protein</fullName>
    </submittedName>
</protein>
<dbReference type="PANTHER" id="PTHR33392">
    <property type="entry name" value="POLYISOPRENYL-TEICHOIC ACID--PEPTIDOGLYCAN TEICHOIC ACID TRANSFERASE TAGU"/>
    <property type="match status" value="1"/>
</dbReference>
<dbReference type="EMBL" id="CP108021">
    <property type="protein sequence ID" value="WUM19575.1"/>
    <property type="molecule type" value="Genomic_DNA"/>
</dbReference>
<feature type="domain" description="Cell envelope-related transcriptional attenuator" evidence="4">
    <location>
        <begin position="247"/>
        <end position="412"/>
    </location>
</feature>
<feature type="region of interest" description="Disordered" evidence="2">
    <location>
        <begin position="496"/>
        <end position="527"/>
    </location>
</feature>
<gene>
    <name evidence="6" type="ORF">OG579_18000</name>
</gene>
<feature type="compositionally biased region" description="Pro residues" evidence="2">
    <location>
        <begin position="77"/>
        <end position="94"/>
    </location>
</feature>
<sequence length="669" mass="70087">MSDDPTPGSADPGDPSRRPAPGSRRDDIRRRLDQPSDDVLREPPDRERLRRGSTGRLTVAELLAQMNDPSASSPSAATPPPTTPSPPTPPPPTRSPVGDTDDDRTENIPPVVDDTPAPPAPSRPAAPPRSPAPRTAAAPEVLPPRSDRVAQAARRSGRVRTARTAARVVIVVGAVLALVGTGTVWGYLRVTNGGFRTIEAVDSNDKNIRNKGAQYGDQTYLIVGTDTRVGNNGKVGAGTTADAEGARSDTVILVNVPANRSRVVAVSFPRDLQIDRPDCESWDNNTATYDPNTIVPAETGAKLNTAYGDGGPKCAVKVIQQLSGLNINHFIAMDFFGFEQVVNKLGGVQVCSPTPLYDYELGQILSRPGKQTVKGQRALNYVRARTIDTEGNGDYGRIKRQQLFMSALLRGMLSGQVLSNPARLNGIINTFTKYSYVDGIDTDSLVNLAQSLEGLQAGRVTFLTIPTSGTTTDGSNNEIPRTDDINAIFDAIINDDPLPGEQKASAPSSSSSSSKAPSSSAPSTTPAAPQVITASALAPSAVGVRVLNGTGTTGLATRVSDQMSQLGFDVRGVADASQNQTQTVVRYGPGEQAAAATVASMITGAVIQPDRTVKSGVEVLLGSDYPGEIGAVPTAGESLRVTENPRSDEAVDLPSDLSVTNAADTSCSG</sequence>
<dbReference type="Proteomes" id="UP001432128">
    <property type="component" value="Chromosome"/>
</dbReference>
<accession>A0AAU4K0R9</accession>
<dbReference type="Gene3D" id="3.40.630.190">
    <property type="entry name" value="LCP protein"/>
    <property type="match status" value="1"/>
</dbReference>
<dbReference type="NCBIfam" id="TIGR00350">
    <property type="entry name" value="lytR_cpsA_psr"/>
    <property type="match status" value="1"/>
</dbReference>
<keyword evidence="7" id="KW-1185">Reference proteome</keyword>
<feature type="region of interest" description="Disordered" evidence="2">
    <location>
        <begin position="1"/>
        <end position="160"/>
    </location>
</feature>
<proteinExistence type="inferred from homology"/>